<dbReference type="Pfam" id="PF00665">
    <property type="entry name" value="rve"/>
    <property type="match status" value="1"/>
</dbReference>
<dbReference type="GO" id="GO:0005634">
    <property type="term" value="C:nucleus"/>
    <property type="evidence" value="ECO:0007669"/>
    <property type="project" value="UniProtKB-ARBA"/>
</dbReference>
<feature type="domain" description="Integrase catalytic" evidence="2">
    <location>
        <begin position="199"/>
        <end position="377"/>
    </location>
</feature>
<protein>
    <recommendedName>
        <fullName evidence="2">Integrase catalytic domain-containing protein</fullName>
    </recommendedName>
</protein>
<dbReference type="InterPro" id="IPR036397">
    <property type="entry name" value="RNaseH_sf"/>
</dbReference>
<gene>
    <name evidence="3" type="ORF">H0H81_002397</name>
</gene>
<dbReference type="Gene3D" id="3.30.420.10">
    <property type="entry name" value="Ribonuclease H-like superfamily/Ribonuclease H"/>
    <property type="match status" value="1"/>
</dbReference>
<dbReference type="OrthoDB" id="3234307at2759"/>
<keyword evidence="1" id="KW-0694">RNA-binding</keyword>
<dbReference type="PANTHER" id="PTHR37984">
    <property type="entry name" value="PROTEIN CBG26694"/>
    <property type="match status" value="1"/>
</dbReference>
<sequence length="498" mass="56087">MSATHARWRDGVLAHNIVDVRHVPGVLNIADGISRQYEGTPKGHGDGSKWTVSPDLDEVTGITHNLFHIEISPEITNLCNRFAEEPFYLEVIDAILELDQGTSIREQKQARHKATQYFIDEGKLWFVGGGPRARWECIACSEAVEEARKEHEGGGHWHCNGIKIALLDQYHSIKLDESIVKAITDCPKCKNFGATHLHSLLNPIMRRHLFELIIGDYLCMPKGKGGYHTVGLYLDTCSCHLWGYKFKTHGSSATTKKSLGDIFYTHAPAKTFMADRGGHFASNEVAEFCEKWGTKVHTVAAYSPWVNGLVEGTNKLLLYVLAWLCAPELGEDGWQAMKKENLPYNWPDHFECAISILNWWILPSLKFTPKELLLGMAVNTAWTLLADSTSILKAEEMETHLAYAAQQRLDSHSEAVRHAEQRKETFDRKVKASRAVGVVFEQGQSVQVHRSDLTTTVSTERKLTPMWSVPHRVVSWNYNSYKLETLEGTPMDGDFSAQ</sequence>
<evidence type="ECO:0000256" key="1">
    <source>
        <dbReference type="ARBA" id="ARBA00022884"/>
    </source>
</evidence>
<comment type="caution">
    <text evidence="3">The sequence shown here is derived from an EMBL/GenBank/DDBJ whole genome shotgun (WGS) entry which is preliminary data.</text>
</comment>
<dbReference type="GO" id="GO:0003723">
    <property type="term" value="F:RNA binding"/>
    <property type="evidence" value="ECO:0007669"/>
    <property type="project" value="UniProtKB-KW"/>
</dbReference>
<evidence type="ECO:0000259" key="2">
    <source>
        <dbReference type="PROSITE" id="PS50994"/>
    </source>
</evidence>
<name>A0A9P7KJJ5_9AGAR</name>
<reference evidence="3" key="1">
    <citation type="submission" date="2021-02" db="EMBL/GenBank/DDBJ databases">
        <authorList>
            <person name="Nieuwenhuis M."/>
            <person name="Van De Peppel L.J.J."/>
        </authorList>
    </citation>
    <scope>NUCLEOTIDE SEQUENCE</scope>
    <source>
        <strain evidence="3">D49</strain>
    </source>
</reference>
<dbReference type="SUPFAM" id="SSF53098">
    <property type="entry name" value="Ribonuclease H-like"/>
    <property type="match status" value="1"/>
</dbReference>
<dbReference type="EMBL" id="JABCKI010000763">
    <property type="protein sequence ID" value="KAG5649711.1"/>
    <property type="molecule type" value="Genomic_DNA"/>
</dbReference>
<dbReference type="Proteomes" id="UP000717328">
    <property type="component" value="Unassembled WGS sequence"/>
</dbReference>
<dbReference type="GO" id="GO:0015074">
    <property type="term" value="P:DNA integration"/>
    <property type="evidence" value="ECO:0007669"/>
    <property type="project" value="InterPro"/>
</dbReference>
<reference evidence="3" key="2">
    <citation type="submission" date="2021-10" db="EMBL/GenBank/DDBJ databases">
        <title>Phylogenomics reveals ancestral predisposition of the termite-cultivated fungus Termitomyces towards a domesticated lifestyle.</title>
        <authorList>
            <person name="Auxier B."/>
            <person name="Grum-Grzhimaylo A."/>
            <person name="Cardenas M.E."/>
            <person name="Lodge J.D."/>
            <person name="Laessoe T."/>
            <person name="Pedersen O."/>
            <person name="Smith M.E."/>
            <person name="Kuyper T.W."/>
            <person name="Franco-Molano E.A."/>
            <person name="Baroni T.J."/>
            <person name="Aanen D.K."/>
        </authorList>
    </citation>
    <scope>NUCLEOTIDE SEQUENCE</scope>
    <source>
        <strain evidence="3">D49</strain>
    </source>
</reference>
<organism evidence="3 4">
    <name type="scientific">Sphagnurus paluster</name>
    <dbReference type="NCBI Taxonomy" id="117069"/>
    <lineage>
        <taxon>Eukaryota</taxon>
        <taxon>Fungi</taxon>
        <taxon>Dikarya</taxon>
        <taxon>Basidiomycota</taxon>
        <taxon>Agaricomycotina</taxon>
        <taxon>Agaricomycetes</taxon>
        <taxon>Agaricomycetidae</taxon>
        <taxon>Agaricales</taxon>
        <taxon>Tricholomatineae</taxon>
        <taxon>Lyophyllaceae</taxon>
        <taxon>Sphagnurus</taxon>
    </lineage>
</organism>
<dbReference type="PROSITE" id="PS50994">
    <property type="entry name" value="INTEGRASE"/>
    <property type="match status" value="1"/>
</dbReference>
<keyword evidence="4" id="KW-1185">Reference proteome</keyword>
<dbReference type="InterPro" id="IPR001584">
    <property type="entry name" value="Integrase_cat-core"/>
</dbReference>
<dbReference type="InterPro" id="IPR012337">
    <property type="entry name" value="RNaseH-like_sf"/>
</dbReference>
<dbReference type="PANTHER" id="PTHR37984:SF5">
    <property type="entry name" value="PROTEIN NYNRIN-LIKE"/>
    <property type="match status" value="1"/>
</dbReference>
<evidence type="ECO:0000313" key="3">
    <source>
        <dbReference type="EMBL" id="KAG5649711.1"/>
    </source>
</evidence>
<proteinExistence type="predicted"/>
<accession>A0A9P7KJJ5</accession>
<evidence type="ECO:0000313" key="4">
    <source>
        <dbReference type="Proteomes" id="UP000717328"/>
    </source>
</evidence>
<dbReference type="AlphaFoldDB" id="A0A9P7KJJ5"/>
<dbReference type="InterPro" id="IPR050951">
    <property type="entry name" value="Retrovirus_Pol_polyprotein"/>
</dbReference>